<sequence>MATTKELNGDNSDYLNFKVAEKLQNKTEESSFLANFDLALVMPVAGGPGGWGKGKPAVEAQLEAVDADNEKIVNLVRKPQAPRWMVETHVVWFESFDCLGITDKRCPIGPFFALGLGSTEPIPVSAAGYGVLWSFPGKIHKNQRLNIGLGQVYDYSFRQVKPEYTTDEYVKNGKPIKRNTNLYETGRTDDMVMLSFNLGW</sequence>
<dbReference type="Proteomes" id="UP000177583">
    <property type="component" value="Unassembled WGS sequence"/>
</dbReference>
<evidence type="ECO:0000313" key="2">
    <source>
        <dbReference type="Proteomes" id="UP000177583"/>
    </source>
</evidence>
<protein>
    <submittedName>
        <fullName evidence="1">Uncharacterized protein</fullName>
    </submittedName>
</protein>
<proteinExistence type="predicted"/>
<reference evidence="1 2" key="1">
    <citation type="journal article" date="2016" name="Nat. Commun.">
        <title>Thousands of microbial genomes shed light on interconnected biogeochemical processes in an aquifer system.</title>
        <authorList>
            <person name="Anantharaman K."/>
            <person name="Brown C.T."/>
            <person name="Hug L.A."/>
            <person name="Sharon I."/>
            <person name="Castelle C.J."/>
            <person name="Probst A.J."/>
            <person name="Thomas B.C."/>
            <person name="Singh A."/>
            <person name="Wilkins M.J."/>
            <person name="Karaoz U."/>
            <person name="Brodie E.L."/>
            <person name="Williams K.H."/>
            <person name="Hubbard S.S."/>
            <person name="Banfield J.F."/>
        </authorList>
    </citation>
    <scope>NUCLEOTIDE SEQUENCE [LARGE SCALE GENOMIC DNA]</scope>
</reference>
<comment type="caution">
    <text evidence="1">The sequence shown here is derived from an EMBL/GenBank/DDBJ whole genome shotgun (WGS) entry which is preliminary data.</text>
</comment>
<accession>A0A1F6GZS0</accession>
<gene>
    <name evidence="1" type="ORF">A2557_01115</name>
</gene>
<organism evidence="1 2">
    <name type="scientific">Candidatus Lambdaproteobacteria bacterium RIFOXYD2_FULL_56_26</name>
    <dbReference type="NCBI Taxonomy" id="1817773"/>
    <lineage>
        <taxon>Bacteria</taxon>
        <taxon>Pseudomonadati</taxon>
        <taxon>Pseudomonadota</taxon>
        <taxon>Candidatus Lambdaproteobacteria</taxon>
    </lineage>
</organism>
<dbReference type="AlphaFoldDB" id="A0A1F6GZS0"/>
<evidence type="ECO:0000313" key="1">
    <source>
        <dbReference type="EMBL" id="OGH03534.1"/>
    </source>
</evidence>
<dbReference type="EMBL" id="MFNF01000015">
    <property type="protein sequence ID" value="OGH03534.1"/>
    <property type="molecule type" value="Genomic_DNA"/>
</dbReference>
<name>A0A1F6GZS0_9PROT</name>